<sequence length="769" mass="82045">MNHTLKTSLALALGVLTLPGLAMAQSTELQPGGNVSVAIPAQSFTNDVYIDIPEGAERITINASAADGSIDIDMLARFESAFPATTLDNRPPEAGWLTDHAQYLAVSPLANESITISQSSWQPIRAGRLYLSLINYAGSTAQTTVSASIGAQNDFVPITIVTNDSSNGSSDETCNVSGFSDSTARTPIRGNSGTTLGQQRQQAIAEAARLLGLQLRPSVPIRIQACWDNLDFGATGGVLAQAGPTGLFVSDTFATGTPATGGLRTELKFVRHRQSIYSKAAIAQQAGTPSCGVFSDSCSSSYDVRITFNLAPDQSAQTNRRFDYGFTAEGSVGSSFITTAMHEIIHGLGFVGLVDLRADDGDPVGGKLSSYDDVYGRWVRMTEDGSVPFLRGTDEQRAAALVGLNQARFAGPSAIVSVENPLINFPAPEQYIALHTPQTIAPGSTYSHISVAYPNQMMAAAVSSNAPRNMGLALDMLYDLGWSPNPTSAPEPVVKEGQYFDPLRNGHGFDFRRVAGTTDLYFMIYYSFDAAGNPEWFSTLGRVVDGLYLPPPNPFGDSLARNLFRPGQTPQTVEDDTPTFNGQVRIDFDNSATDSPACQQSPELRPDTGLGQLTLLFSDDPASLRWCSQLLLDGREGVTTDYSGIWFNPADPGWGITFLSFPGVGGDGLAAEIYYPDSTGRGRWATFQTATYVPGDEIPVMQVSNGYCRDCPAPDQLEFTQIGTIRVNLSTGNGGADSTVSLDVTYPGAEGGRFTRTDSPIVPGSEPQF</sequence>
<evidence type="ECO:0000313" key="3">
    <source>
        <dbReference type="EMBL" id="MBD8526012.1"/>
    </source>
</evidence>
<feature type="region of interest" description="Disordered" evidence="1">
    <location>
        <begin position="167"/>
        <end position="195"/>
    </location>
</feature>
<keyword evidence="4" id="KW-1185">Reference proteome</keyword>
<evidence type="ECO:0000313" key="4">
    <source>
        <dbReference type="Proteomes" id="UP000613768"/>
    </source>
</evidence>
<proteinExistence type="predicted"/>
<dbReference type="Proteomes" id="UP000613768">
    <property type="component" value="Unassembled WGS sequence"/>
</dbReference>
<name>A0AAW3ZN06_9GAMM</name>
<comment type="caution">
    <text evidence="3">The sequence shown here is derived from an EMBL/GenBank/DDBJ whole genome shotgun (WGS) entry which is preliminary data.</text>
</comment>
<keyword evidence="2" id="KW-0732">Signal</keyword>
<feature type="signal peptide" evidence="2">
    <location>
        <begin position="1"/>
        <end position="24"/>
    </location>
</feature>
<gene>
    <name evidence="3" type="ORF">IFO71_09665</name>
</gene>
<evidence type="ECO:0000256" key="2">
    <source>
        <dbReference type="SAM" id="SignalP"/>
    </source>
</evidence>
<dbReference type="AlphaFoldDB" id="A0AAW3ZN06"/>
<reference evidence="3 4" key="1">
    <citation type="submission" date="2020-09" db="EMBL/GenBank/DDBJ databases">
        <title>Pseudoxanthomonas sp. CAU 1598 isolated from sand of Yaerae Beach.</title>
        <authorList>
            <person name="Kim W."/>
        </authorList>
    </citation>
    <scope>NUCLEOTIDE SEQUENCE [LARGE SCALE GENOMIC DNA]</scope>
    <source>
        <strain evidence="3 4">CAU 1598</strain>
    </source>
</reference>
<evidence type="ECO:0000256" key="1">
    <source>
        <dbReference type="SAM" id="MobiDB-lite"/>
    </source>
</evidence>
<dbReference type="RefSeq" id="WP_192029435.1">
    <property type="nucleotide sequence ID" value="NZ_JACYTR010000016.1"/>
</dbReference>
<accession>A0AAW3ZN06</accession>
<protein>
    <submittedName>
        <fullName evidence="3">Uncharacterized protein</fullName>
    </submittedName>
</protein>
<dbReference type="EMBL" id="JACYTR010000016">
    <property type="protein sequence ID" value="MBD8526012.1"/>
    <property type="molecule type" value="Genomic_DNA"/>
</dbReference>
<organism evidence="3 4">
    <name type="scientific">Pseudomarimonas arenosa</name>
    <dbReference type="NCBI Taxonomy" id="2774145"/>
    <lineage>
        <taxon>Bacteria</taxon>
        <taxon>Pseudomonadati</taxon>
        <taxon>Pseudomonadota</taxon>
        <taxon>Gammaproteobacteria</taxon>
        <taxon>Lysobacterales</taxon>
        <taxon>Lysobacteraceae</taxon>
        <taxon>Pseudomarimonas</taxon>
    </lineage>
</organism>
<feature type="chain" id="PRO_5043408457" evidence="2">
    <location>
        <begin position="25"/>
        <end position="769"/>
    </location>
</feature>